<keyword evidence="8" id="KW-0949">S-adenosyl-L-methionine</keyword>
<dbReference type="NCBIfam" id="TIGR00095">
    <property type="entry name" value="16S rRNA (guanine(966)-N(2))-methyltransferase RsmD"/>
    <property type="match status" value="1"/>
</dbReference>
<evidence type="ECO:0000256" key="7">
    <source>
        <dbReference type="ARBA" id="ARBA00048326"/>
    </source>
</evidence>
<dbReference type="AlphaFoldDB" id="A0A3G2I548"/>
<keyword evidence="8" id="KW-0698">rRNA processing</keyword>
<dbReference type="PIRSF" id="PIRSF004553">
    <property type="entry name" value="CHP00095"/>
    <property type="match status" value="1"/>
</dbReference>
<evidence type="ECO:0000313" key="10">
    <source>
        <dbReference type="Proteomes" id="UP000271533"/>
    </source>
</evidence>
<dbReference type="EC" id="2.1.1.171" evidence="3 8"/>
<dbReference type="InterPro" id="IPR004398">
    <property type="entry name" value="RNA_MeTrfase_RsmD"/>
</dbReference>
<evidence type="ECO:0000313" key="9">
    <source>
        <dbReference type="EMBL" id="AYN24477.1"/>
    </source>
</evidence>
<dbReference type="OrthoDB" id="9803017at2"/>
<evidence type="ECO:0000256" key="5">
    <source>
        <dbReference type="ARBA" id="ARBA00022603"/>
    </source>
</evidence>
<dbReference type="RefSeq" id="WP_158360981.1">
    <property type="nucleotide sequence ID" value="NZ_CP032759.1"/>
</dbReference>
<dbReference type="InterPro" id="IPR029063">
    <property type="entry name" value="SAM-dependent_MTases_sf"/>
</dbReference>
<evidence type="ECO:0000256" key="3">
    <source>
        <dbReference type="ARBA" id="ARBA00012141"/>
    </source>
</evidence>
<comment type="catalytic activity">
    <reaction evidence="7 8">
        <text>guanosine(966) in 16S rRNA + S-adenosyl-L-methionine = N(2)-methylguanosine(966) in 16S rRNA + S-adenosyl-L-homocysteine + H(+)</text>
        <dbReference type="Rhea" id="RHEA:23548"/>
        <dbReference type="Rhea" id="RHEA-COMP:10211"/>
        <dbReference type="Rhea" id="RHEA-COMP:10212"/>
        <dbReference type="ChEBI" id="CHEBI:15378"/>
        <dbReference type="ChEBI" id="CHEBI:57856"/>
        <dbReference type="ChEBI" id="CHEBI:59789"/>
        <dbReference type="ChEBI" id="CHEBI:74269"/>
        <dbReference type="ChEBI" id="CHEBI:74481"/>
        <dbReference type="EC" id="2.1.1.171"/>
    </reaction>
</comment>
<accession>A0A3G2I548</accession>
<evidence type="ECO:0000256" key="8">
    <source>
        <dbReference type="PIRNR" id="PIRNR004553"/>
    </source>
</evidence>
<sequence>MHNFFLKNNGKIHIISGKLKGKKILIKNNLNIRPTTNRIRETLFNWLSKHIQNARCLDCFAGSGALGIEALSRDAKFVTLLEIEKKTIILLKDNIKRLNISNLEVIHTNALNWLKKNKQPYDIIFIDPPYNQKLIDQTIFLLEKKKWVKKKSLIYIEQEKKNSFIISKNWTLYKKKTTNRIACYLYVFNV</sequence>
<dbReference type="EMBL" id="CP032759">
    <property type="protein sequence ID" value="AYN24477.1"/>
    <property type="molecule type" value="Genomic_DNA"/>
</dbReference>
<evidence type="ECO:0000256" key="1">
    <source>
        <dbReference type="ARBA" id="ARBA00002649"/>
    </source>
</evidence>
<comment type="similarity">
    <text evidence="2 8">Belongs to the methyltransferase superfamily. RsmD family.</text>
</comment>
<dbReference type="PANTHER" id="PTHR43542:SF1">
    <property type="entry name" value="METHYLTRANSFERASE"/>
    <property type="match status" value="1"/>
</dbReference>
<proteinExistence type="inferred from homology"/>
<protein>
    <recommendedName>
        <fullName evidence="4 8">Ribosomal RNA small subunit methyltransferase D</fullName>
        <ecNumber evidence="3 8">2.1.1.171</ecNumber>
    </recommendedName>
</protein>
<dbReference type="Proteomes" id="UP000271533">
    <property type="component" value="Chromosome"/>
</dbReference>
<dbReference type="PROSITE" id="PS00092">
    <property type="entry name" value="N6_MTASE"/>
    <property type="match status" value="1"/>
</dbReference>
<dbReference type="GO" id="GO:0003676">
    <property type="term" value="F:nucleic acid binding"/>
    <property type="evidence" value="ECO:0007669"/>
    <property type="project" value="InterPro"/>
</dbReference>
<dbReference type="CDD" id="cd02440">
    <property type="entry name" value="AdoMet_MTases"/>
    <property type="match status" value="1"/>
</dbReference>
<dbReference type="Pfam" id="PF03602">
    <property type="entry name" value="Cons_hypoth95"/>
    <property type="match status" value="1"/>
</dbReference>
<dbReference type="InterPro" id="IPR002052">
    <property type="entry name" value="DNA_methylase_N6_adenine_CS"/>
</dbReference>
<name>A0A3G2I548_BUCRM</name>
<gene>
    <name evidence="9" type="primary">rsmD</name>
    <name evidence="9" type="ORF">D8S97_00545</name>
</gene>
<dbReference type="GO" id="GO:0052913">
    <property type="term" value="F:16S rRNA (guanine(966)-N(2))-methyltransferase activity"/>
    <property type="evidence" value="ECO:0007669"/>
    <property type="project" value="UniProtKB-EC"/>
</dbReference>
<evidence type="ECO:0000256" key="6">
    <source>
        <dbReference type="ARBA" id="ARBA00022679"/>
    </source>
</evidence>
<evidence type="ECO:0000256" key="2">
    <source>
        <dbReference type="ARBA" id="ARBA00005269"/>
    </source>
</evidence>
<comment type="function">
    <text evidence="1 8">Specifically methylates the guanine in position 966 of 16S rRNA in the assembled 30S particle.</text>
</comment>
<dbReference type="Gene3D" id="3.40.50.150">
    <property type="entry name" value="Vaccinia Virus protein VP39"/>
    <property type="match status" value="1"/>
</dbReference>
<reference evidence="9 10" key="1">
    <citation type="submission" date="2018-10" db="EMBL/GenBank/DDBJ databases">
        <title>Genome sequence of the corn leaf aphid (Rhopalosiphum maidis Fitch).</title>
        <authorList>
            <person name="Chen W."/>
            <person name="Shakir S."/>
            <person name="Bigham M."/>
            <person name="Fei Z."/>
            <person name="Jander G."/>
        </authorList>
    </citation>
    <scope>NUCLEOTIDE SEQUENCE [LARGE SCALE GENOMIC DNA]</scope>
    <source>
        <strain evidence="9 10">BTI</strain>
    </source>
</reference>
<keyword evidence="6 8" id="KW-0808">Transferase</keyword>
<organism evidence="9 10">
    <name type="scientific">Buchnera aphidicola subsp. Rhopalosiphum maidis</name>
    <dbReference type="NCBI Taxonomy" id="118109"/>
    <lineage>
        <taxon>Bacteria</taxon>
        <taxon>Pseudomonadati</taxon>
        <taxon>Pseudomonadota</taxon>
        <taxon>Gammaproteobacteria</taxon>
        <taxon>Enterobacterales</taxon>
        <taxon>Erwiniaceae</taxon>
        <taxon>Buchnera</taxon>
    </lineage>
</organism>
<dbReference type="SUPFAM" id="SSF53335">
    <property type="entry name" value="S-adenosyl-L-methionine-dependent methyltransferases"/>
    <property type="match status" value="1"/>
</dbReference>
<evidence type="ECO:0000256" key="4">
    <source>
        <dbReference type="ARBA" id="ARBA00013682"/>
    </source>
</evidence>
<keyword evidence="5 8" id="KW-0489">Methyltransferase</keyword>
<dbReference type="PANTHER" id="PTHR43542">
    <property type="entry name" value="METHYLTRANSFERASE"/>
    <property type="match status" value="1"/>
</dbReference>